<evidence type="ECO:0000256" key="1">
    <source>
        <dbReference type="ARBA" id="ARBA00004240"/>
    </source>
</evidence>
<organism evidence="9 10">
    <name type="scientific">Ornithorhynchus anatinus</name>
    <name type="common">Duckbill platypus</name>
    <dbReference type="NCBI Taxonomy" id="9258"/>
    <lineage>
        <taxon>Eukaryota</taxon>
        <taxon>Metazoa</taxon>
        <taxon>Chordata</taxon>
        <taxon>Craniata</taxon>
        <taxon>Vertebrata</taxon>
        <taxon>Euteleostomi</taxon>
        <taxon>Mammalia</taxon>
        <taxon>Monotremata</taxon>
        <taxon>Ornithorhynchidae</taxon>
        <taxon>Ornithorhynchus</taxon>
    </lineage>
</organism>
<reference evidence="9 10" key="1">
    <citation type="journal article" date="2008" name="Nature">
        <title>Genome analysis of the platypus reveals unique signatures of evolution.</title>
        <authorList>
            <person name="Warren W.C."/>
            <person name="Hillier L.W."/>
            <person name="Marshall Graves J.A."/>
            <person name="Birney E."/>
            <person name="Ponting C.P."/>
            <person name="Grutzner F."/>
            <person name="Belov K."/>
            <person name="Miller W."/>
            <person name="Clarke L."/>
            <person name="Chinwalla A.T."/>
            <person name="Yang S.P."/>
            <person name="Heger A."/>
            <person name="Locke D.P."/>
            <person name="Miethke P."/>
            <person name="Waters P.D."/>
            <person name="Veyrunes F."/>
            <person name="Fulton L."/>
            <person name="Fulton B."/>
            <person name="Graves T."/>
            <person name="Wallis J."/>
            <person name="Puente X.S."/>
            <person name="Lopez-Otin C."/>
            <person name="Ordonez G.R."/>
            <person name="Eichler E.E."/>
            <person name="Chen L."/>
            <person name="Cheng Z."/>
            <person name="Deakin J.E."/>
            <person name="Alsop A."/>
            <person name="Thompson K."/>
            <person name="Kirby P."/>
            <person name="Papenfuss A.T."/>
            <person name="Wakefield M.J."/>
            <person name="Olender T."/>
            <person name="Lancet D."/>
            <person name="Huttley G.A."/>
            <person name="Smit A.F."/>
            <person name="Pask A."/>
            <person name="Temple-Smith P."/>
            <person name="Batzer M.A."/>
            <person name="Walker J.A."/>
            <person name="Konkel M.K."/>
            <person name="Harris R.S."/>
            <person name="Whittington C.M."/>
            <person name="Wong E.S."/>
            <person name="Gemmell N.J."/>
            <person name="Buschiazzo E."/>
            <person name="Vargas Jentzsch I.M."/>
            <person name="Merkel A."/>
            <person name="Schmitz J."/>
            <person name="Zemann A."/>
            <person name="Churakov G."/>
            <person name="Kriegs J.O."/>
            <person name="Brosius J."/>
            <person name="Murchison E.P."/>
            <person name="Sachidanandam R."/>
            <person name="Smith C."/>
            <person name="Hannon G.J."/>
            <person name="Tsend-Ayush E."/>
            <person name="McMillan D."/>
            <person name="Attenborough R."/>
            <person name="Rens W."/>
            <person name="Ferguson-Smith M."/>
            <person name="Lefevre C.M."/>
            <person name="Sharp J.A."/>
            <person name="Nicholas K.R."/>
            <person name="Ray D.A."/>
            <person name="Kube M."/>
            <person name="Reinhardt R."/>
            <person name="Pringle T.H."/>
            <person name="Taylor J."/>
            <person name="Jones R.C."/>
            <person name="Nixon B."/>
            <person name="Dacheux J.L."/>
            <person name="Niwa H."/>
            <person name="Sekita Y."/>
            <person name="Huang X."/>
            <person name="Stark A."/>
            <person name="Kheradpour P."/>
            <person name="Kellis M."/>
            <person name="Flicek P."/>
            <person name="Chen Y."/>
            <person name="Webber C."/>
            <person name="Hardison R."/>
            <person name="Nelson J."/>
            <person name="Hallsworth-Pepin K."/>
            <person name="Delehaunty K."/>
            <person name="Markovic C."/>
            <person name="Minx P."/>
            <person name="Feng Y."/>
            <person name="Kremitzki C."/>
            <person name="Mitreva M."/>
            <person name="Glasscock J."/>
            <person name="Wylie T."/>
            <person name="Wohldmann P."/>
            <person name="Thiru P."/>
            <person name="Nhan M.N."/>
            <person name="Pohl C.S."/>
            <person name="Smith S.M."/>
            <person name="Hou S."/>
            <person name="Nefedov M."/>
            <person name="de Jong P.J."/>
            <person name="Renfree M.B."/>
            <person name="Mardis E.R."/>
            <person name="Wilson R.K."/>
        </authorList>
    </citation>
    <scope>NUCLEOTIDE SEQUENCE [LARGE SCALE GENOMIC DNA]</scope>
    <source>
        <strain evidence="9 10">Glennie</strain>
    </source>
</reference>
<evidence type="ECO:0000256" key="7">
    <source>
        <dbReference type="ARBA" id="ARBA00039735"/>
    </source>
</evidence>
<dbReference type="PROSITE" id="PS51228">
    <property type="entry name" value="ACB_2"/>
    <property type="match status" value="1"/>
</dbReference>
<dbReference type="Ensembl" id="ENSOANT00000054393.1">
    <property type="protein sequence ID" value="ENSOANP00000054889.1"/>
    <property type="gene ID" value="ENSOANG00000045550.1"/>
</dbReference>
<dbReference type="PANTHER" id="PTHR23310:SF54">
    <property type="entry name" value="ACYL-COA-BINDING PROTEIN"/>
    <property type="match status" value="1"/>
</dbReference>
<evidence type="ECO:0000256" key="5">
    <source>
        <dbReference type="ARBA" id="ARBA00023034"/>
    </source>
</evidence>
<comment type="subcellular location">
    <subcellularLocation>
        <location evidence="1">Endoplasmic reticulum</location>
    </subcellularLocation>
    <subcellularLocation>
        <location evidence="2">Golgi apparatus</location>
    </subcellularLocation>
</comment>
<name>A0A6I8PRP8_ORNAN</name>
<dbReference type="InterPro" id="IPR035984">
    <property type="entry name" value="Acyl-CoA-binding_sf"/>
</dbReference>
<dbReference type="GO" id="GO:0006631">
    <property type="term" value="P:fatty acid metabolic process"/>
    <property type="evidence" value="ECO:0000318"/>
    <property type="project" value="GO_Central"/>
</dbReference>
<dbReference type="GO" id="GO:0005783">
    <property type="term" value="C:endoplasmic reticulum"/>
    <property type="evidence" value="ECO:0007669"/>
    <property type="project" value="UniProtKB-SubCell"/>
</dbReference>
<evidence type="ECO:0000256" key="4">
    <source>
        <dbReference type="ARBA" id="ARBA00022824"/>
    </source>
</evidence>
<keyword evidence="10" id="KW-1185">Reference proteome</keyword>
<protein>
    <recommendedName>
        <fullName evidence="7">Acyl-CoA-binding protein</fullName>
    </recommendedName>
</protein>
<evidence type="ECO:0000259" key="8">
    <source>
        <dbReference type="PROSITE" id="PS51228"/>
    </source>
</evidence>
<keyword evidence="3" id="KW-0813">Transport</keyword>
<dbReference type="OMA" id="CPCETII"/>
<dbReference type="GeneTree" id="ENSGT01000000221530"/>
<evidence type="ECO:0000313" key="10">
    <source>
        <dbReference type="Proteomes" id="UP000002279"/>
    </source>
</evidence>
<evidence type="ECO:0000313" key="9">
    <source>
        <dbReference type="Ensembl" id="ENSOANP00000054889.1"/>
    </source>
</evidence>
<dbReference type="SUPFAM" id="SSF47027">
    <property type="entry name" value="Acyl-CoA binding protein"/>
    <property type="match status" value="1"/>
</dbReference>
<dbReference type="InterPro" id="IPR014352">
    <property type="entry name" value="FERM/acyl-CoA-bd_prot_sf"/>
</dbReference>
<reference evidence="9" key="3">
    <citation type="submission" date="2025-09" db="UniProtKB">
        <authorList>
            <consortium name="Ensembl"/>
        </authorList>
    </citation>
    <scope>IDENTIFICATION</scope>
    <source>
        <strain evidence="9">Glennie</strain>
    </source>
</reference>
<keyword evidence="5" id="KW-0333">Golgi apparatus</keyword>
<accession>A0A6I8PRP8</accession>
<proteinExistence type="predicted"/>
<dbReference type="AlphaFoldDB" id="A0A6I8PRP8"/>
<dbReference type="GO" id="GO:0005794">
    <property type="term" value="C:Golgi apparatus"/>
    <property type="evidence" value="ECO:0007669"/>
    <property type="project" value="UniProtKB-SubCell"/>
</dbReference>
<feature type="domain" description="ACB" evidence="8">
    <location>
        <begin position="1"/>
        <end position="63"/>
    </location>
</feature>
<sequence>KLNKYQHYYCFTMGNINIPCPCETIIKGKAVWDAWNSCKEIAREDAIKAYIAKVEELAQKQSG</sequence>
<dbReference type="Proteomes" id="UP000002279">
    <property type="component" value="Chromosome 17"/>
</dbReference>
<keyword evidence="4" id="KW-0256">Endoplasmic reticulum</keyword>
<dbReference type="InterPro" id="IPR000582">
    <property type="entry name" value="Acyl-CoA-binding_protein"/>
</dbReference>
<reference evidence="9" key="2">
    <citation type="submission" date="2025-08" db="UniProtKB">
        <authorList>
            <consortium name="Ensembl"/>
        </authorList>
    </citation>
    <scope>IDENTIFICATION</scope>
    <source>
        <strain evidence="9">Glennie</strain>
    </source>
</reference>
<dbReference type="Pfam" id="PF00887">
    <property type="entry name" value="ACBP"/>
    <property type="match status" value="1"/>
</dbReference>
<keyword evidence="6" id="KW-0446">Lipid-binding</keyword>
<dbReference type="InParanoid" id="A0A6I8PRP8"/>
<dbReference type="Gene3D" id="1.20.80.10">
    <property type="match status" value="1"/>
</dbReference>
<dbReference type="PANTHER" id="PTHR23310">
    <property type="entry name" value="ACYL-COA-BINDING PROTEIN, ACBP"/>
    <property type="match status" value="1"/>
</dbReference>
<evidence type="ECO:0000256" key="2">
    <source>
        <dbReference type="ARBA" id="ARBA00004555"/>
    </source>
</evidence>
<evidence type="ECO:0000256" key="6">
    <source>
        <dbReference type="ARBA" id="ARBA00023121"/>
    </source>
</evidence>
<dbReference type="GO" id="GO:0000062">
    <property type="term" value="F:fatty-acyl-CoA binding"/>
    <property type="evidence" value="ECO:0000318"/>
    <property type="project" value="GO_Central"/>
</dbReference>
<evidence type="ECO:0000256" key="3">
    <source>
        <dbReference type="ARBA" id="ARBA00022448"/>
    </source>
</evidence>